<dbReference type="EMBL" id="DWUU01000054">
    <property type="protein sequence ID" value="HJD43117.1"/>
    <property type="molecule type" value="Genomic_DNA"/>
</dbReference>
<dbReference type="Proteomes" id="UP000823909">
    <property type="component" value="Unassembled WGS sequence"/>
</dbReference>
<reference evidence="2" key="1">
    <citation type="journal article" date="2021" name="PeerJ">
        <title>Extensive microbial diversity within the chicken gut microbiome revealed by metagenomics and culture.</title>
        <authorList>
            <person name="Gilroy R."/>
            <person name="Ravi A."/>
            <person name="Getino M."/>
            <person name="Pursley I."/>
            <person name="Horton D.L."/>
            <person name="Alikhan N.F."/>
            <person name="Baker D."/>
            <person name="Gharbi K."/>
            <person name="Hall N."/>
            <person name="Watson M."/>
            <person name="Adriaenssens E.M."/>
            <person name="Foster-Nyarko E."/>
            <person name="Jarju S."/>
            <person name="Secka A."/>
            <person name="Antonio M."/>
            <person name="Oren A."/>
            <person name="Chaudhuri R.R."/>
            <person name="La Ragione R."/>
            <person name="Hildebrand F."/>
            <person name="Pallen M.J."/>
        </authorList>
    </citation>
    <scope>NUCLEOTIDE SEQUENCE</scope>
    <source>
        <strain evidence="2">ChiBcec15-3976</strain>
    </source>
</reference>
<organism evidence="2 3">
    <name type="scientific">Candidatus Mediterraneibacter quadrami</name>
    <dbReference type="NCBI Taxonomy" id="2838684"/>
    <lineage>
        <taxon>Bacteria</taxon>
        <taxon>Bacillati</taxon>
        <taxon>Bacillota</taxon>
        <taxon>Clostridia</taxon>
        <taxon>Lachnospirales</taxon>
        <taxon>Lachnospiraceae</taxon>
        <taxon>Mediterraneibacter</taxon>
    </lineage>
</organism>
<keyword evidence="1" id="KW-0812">Transmembrane</keyword>
<evidence type="ECO:0000313" key="2">
    <source>
        <dbReference type="EMBL" id="HJD43117.1"/>
    </source>
</evidence>
<keyword evidence="1" id="KW-1133">Transmembrane helix</keyword>
<reference evidence="2" key="2">
    <citation type="submission" date="2021-04" db="EMBL/GenBank/DDBJ databases">
        <authorList>
            <person name="Gilroy R."/>
        </authorList>
    </citation>
    <scope>NUCLEOTIDE SEQUENCE</scope>
    <source>
        <strain evidence="2">ChiBcec15-3976</strain>
    </source>
</reference>
<evidence type="ECO:0000313" key="3">
    <source>
        <dbReference type="Proteomes" id="UP000823909"/>
    </source>
</evidence>
<sequence length="207" mass="24296">MKRVIRPAEEEIGNVVPGILFSIFWYCSIGGIILRGGFQLMLVIFLIAGVLPVFQAVTSIRRALFYRKQRAEAIALGNAAYGTITGVTRQDVPYYTSGEHRHLRYRRYYFLNVQMTDPMTGISSEIQSQGYRKPIHRYLSSPQVKVYTDQSGWKHYLEDFQWKQHRNDPDIFNYPREFEEVHIGSERFGQIIFVIILILMIFTMFRR</sequence>
<proteinExistence type="predicted"/>
<comment type="caution">
    <text evidence="2">The sequence shown here is derived from an EMBL/GenBank/DDBJ whole genome shotgun (WGS) entry which is preliminary data.</text>
</comment>
<feature type="transmembrane region" description="Helical" evidence="1">
    <location>
        <begin position="40"/>
        <end position="60"/>
    </location>
</feature>
<evidence type="ECO:0008006" key="4">
    <source>
        <dbReference type="Google" id="ProtNLM"/>
    </source>
</evidence>
<feature type="transmembrane region" description="Helical" evidence="1">
    <location>
        <begin position="188"/>
        <end position="205"/>
    </location>
</feature>
<feature type="transmembrane region" description="Helical" evidence="1">
    <location>
        <begin position="12"/>
        <end position="34"/>
    </location>
</feature>
<protein>
    <recommendedName>
        <fullName evidence="4">DUF3592 domain-containing protein</fullName>
    </recommendedName>
</protein>
<evidence type="ECO:0000256" key="1">
    <source>
        <dbReference type="SAM" id="Phobius"/>
    </source>
</evidence>
<dbReference type="AlphaFoldDB" id="A0A9D2RES0"/>
<gene>
    <name evidence="2" type="ORF">H9910_08960</name>
</gene>
<accession>A0A9D2RES0</accession>
<keyword evidence="1" id="KW-0472">Membrane</keyword>
<name>A0A9D2RES0_9FIRM</name>